<organism evidence="1 2">
    <name type="scientific">Favolaschia claudopus</name>
    <dbReference type="NCBI Taxonomy" id="2862362"/>
    <lineage>
        <taxon>Eukaryota</taxon>
        <taxon>Fungi</taxon>
        <taxon>Dikarya</taxon>
        <taxon>Basidiomycota</taxon>
        <taxon>Agaricomycotina</taxon>
        <taxon>Agaricomycetes</taxon>
        <taxon>Agaricomycetidae</taxon>
        <taxon>Agaricales</taxon>
        <taxon>Marasmiineae</taxon>
        <taxon>Mycenaceae</taxon>
        <taxon>Favolaschia</taxon>
    </lineage>
</organism>
<dbReference type="AlphaFoldDB" id="A0AAV9Z8E8"/>
<name>A0AAV9Z8E8_9AGAR</name>
<proteinExistence type="predicted"/>
<comment type="caution">
    <text evidence="1">The sequence shown here is derived from an EMBL/GenBank/DDBJ whole genome shotgun (WGS) entry which is preliminary data.</text>
</comment>
<reference evidence="1 2" key="1">
    <citation type="journal article" date="2024" name="J Genomics">
        <title>Draft genome sequencing and assembly of Favolaschia claudopus CIRM-BRFM 2984 isolated from oak limbs.</title>
        <authorList>
            <person name="Navarro D."/>
            <person name="Drula E."/>
            <person name="Chaduli D."/>
            <person name="Cazenave R."/>
            <person name="Ahrendt S."/>
            <person name="Wang J."/>
            <person name="Lipzen A."/>
            <person name="Daum C."/>
            <person name="Barry K."/>
            <person name="Grigoriev I.V."/>
            <person name="Favel A."/>
            <person name="Rosso M.N."/>
            <person name="Martin F."/>
        </authorList>
    </citation>
    <scope>NUCLEOTIDE SEQUENCE [LARGE SCALE GENOMIC DNA]</scope>
    <source>
        <strain evidence="1 2">CIRM-BRFM 2984</strain>
    </source>
</reference>
<protein>
    <submittedName>
        <fullName evidence="1">Uncharacterized protein</fullName>
    </submittedName>
</protein>
<dbReference type="EMBL" id="JAWWNJ010000181">
    <property type="protein sequence ID" value="KAK6974652.1"/>
    <property type="molecule type" value="Genomic_DNA"/>
</dbReference>
<evidence type="ECO:0000313" key="1">
    <source>
        <dbReference type="EMBL" id="KAK6974652.1"/>
    </source>
</evidence>
<sequence>MTERHSHTEDDALLLSHVADGSGIPSGLLGDLSMPRSSLDLSPAFPPNKTTLFWGSTSNDWDAQASSMLMTRRIRSILVRASSAAGSCILHLRHADDASRLPASNATKRRRYVVKAASSHSAFRLPQEYSNLQSSALSSYPVSTTTPLSACLNSSSSSSTSHVRHGNDATWFLNLCIGKRLRSADAAASRQPVVLSLHPVPPPLSPLNTAAFSSIL</sequence>
<evidence type="ECO:0000313" key="2">
    <source>
        <dbReference type="Proteomes" id="UP001362999"/>
    </source>
</evidence>
<keyword evidence="2" id="KW-1185">Reference proteome</keyword>
<gene>
    <name evidence="1" type="ORF">R3P38DRAFT_3239057</name>
</gene>
<dbReference type="Proteomes" id="UP001362999">
    <property type="component" value="Unassembled WGS sequence"/>
</dbReference>
<accession>A0AAV9Z8E8</accession>